<keyword evidence="3 5" id="KW-0808">Transferase</keyword>
<gene>
    <name evidence="5" type="ORF">ACH3VR_01270</name>
</gene>
<protein>
    <submittedName>
        <fullName evidence="5">Glycosyltransferase family 2 protein</fullName>
        <ecNumber evidence="5">2.4.-.-</ecNumber>
    </submittedName>
</protein>
<sequence length="500" mass="54558">MRRASLDTFGFRRPAVPKGGSEMGRFERFVGVALICLALLGGAVVGLAAFATLQDPVGWDTPSAVYLFGVWEVMYSTSGPSAGVVLASAGFALLVAAVVALIERRVTRHARTSDDWERMPLAPKRVMAETRGIYAGPVTVTVLIPAHNEAGCITDTIASLRAQSHQPARIVVVADNCTDDTVSLARETGVDVFETVANTNKKAGALNQALPTVLAGLGDNDTVMVMDADTTLDQGFLAAAVRRLTDDRGLMAVGGLFYGAEGEGLLGQFQRNEYTRYARQIRRRRGRVFVLTGTASIFRPRALQAVADERGRGIPGVQGDVYDTLVLTEDNELTLAIKSLGGLMISPAQCTVVTEVMQTWRALWVQRLRWQRGAVENLGSYGFRPSVTRYWAQQLGIGYGVVAIAAYLLLLLLMILSADVWIWIPFWVLVAIIFDLERVVSVWRGGWRARLLAITLFPELGYAIFLNLVYVKGILDIALRRKAKWGDITQQPASRTGGNR</sequence>
<dbReference type="SUPFAM" id="SSF53448">
    <property type="entry name" value="Nucleotide-diphospho-sugar transferases"/>
    <property type="match status" value="1"/>
</dbReference>
<feature type="transmembrane region" description="Helical" evidence="4">
    <location>
        <begin position="396"/>
        <end position="416"/>
    </location>
</feature>
<dbReference type="RefSeq" id="WP_396638932.1">
    <property type="nucleotide sequence ID" value="NZ_JBIQWL010000001.1"/>
</dbReference>
<dbReference type="CDD" id="cd06423">
    <property type="entry name" value="CESA_like"/>
    <property type="match status" value="1"/>
</dbReference>
<dbReference type="Pfam" id="PF13641">
    <property type="entry name" value="Glyco_tranf_2_3"/>
    <property type="match status" value="1"/>
</dbReference>
<comment type="similarity">
    <text evidence="1">Belongs to the glycosyltransferase 2 family.</text>
</comment>
<keyword evidence="4" id="KW-1133">Transmembrane helix</keyword>
<evidence type="ECO:0000256" key="4">
    <source>
        <dbReference type="SAM" id="Phobius"/>
    </source>
</evidence>
<keyword evidence="6" id="KW-1185">Reference proteome</keyword>
<reference evidence="5 6" key="1">
    <citation type="submission" date="2024-09" db="EMBL/GenBank/DDBJ databases">
        <authorList>
            <person name="Pan X."/>
        </authorList>
    </citation>
    <scope>NUCLEOTIDE SEQUENCE [LARGE SCALE GENOMIC DNA]</scope>
    <source>
        <strain evidence="5 6">B2969</strain>
    </source>
</reference>
<keyword evidence="2 5" id="KW-0328">Glycosyltransferase</keyword>
<feature type="transmembrane region" description="Helical" evidence="4">
    <location>
        <begin position="29"/>
        <end position="53"/>
    </location>
</feature>
<evidence type="ECO:0000256" key="3">
    <source>
        <dbReference type="ARBA" id="ARBA00022679"/>
    </source>
</evidence>
<dbReference type="EC" id="2.4.-.-" evidence="5"/>
<dbReference type="Gene3D" id="3.90.550.10">
    <property type="entry name" value="Spore Coat Polysaccharide Biosynthesis Protein SpsA, Chain A"/>
    <property type="match status" value="1"/>
</dbReference>
<evidence type="ECO:0000313" key="6">
    <source>
        <dbReference type="Proteomes" id="UP001610861"/>
    </source>
</evidence>
<proteinExistence type="inferred from homology"/>
<evidence type="ECO:0000313" key="5">
    <source>
        <dbReference type="EMBL" id="MFH8248980.1"/>
    </source>
</evidence>
<dbReference type="GO" id="GO:0016757">
    <property type="term" value="F:glycosyltransferase activity"/>
    <property type="evidence" value="ECO:0007669"/>
    <property type="project" value="UniProtKB-KW"/>
</dbReference>
<evidence type="ECO:0000256" key="1">
    <source>
        <dbReference type="ARBA" id="ARBA00006739"/>
    </source>
</evidence>
<feature type="transmembrane region" description="Helical" evidence="4">
    <location>
        <begin position="81"/>
        <end position="102"/>
    </location>
</feature>
<dbReference type="PANTHER" id="PTHR43630">
    <property type="entry name" value="POLY-BETA-1,6-N-ACETYL-D-GLUCOSAMINE SYNTHASE"/>
    <property type="match status" value="1"/>
</dbReference>
<feature type="transmembrane region" description="Helical" evidence="4">
    <location>
        <begin position="451"/>
        <end position="471"/>
    </location>
</feature>
<keyword evidence="4" id="KW-0812">Transmembrane</keyword>
<dbReference type="Proteomes" id="UP001610861">
    <property type="component" value="Unassembled WGS sequence"/>
</dbReference>
<name>A0ABW7Q2C9_9MICO</name>
<keyword evidence="4" id="KW-0472">Membrane</keyword>
<dbReference type="EMBL" id="JBIQWL010000001">
    <property type="protein sequence ID" value="MFH8248980.1"/>
    <property type="molecule type" value="Genomic_DNA"/>
</dbReference>
<comment type="caution">
    <text evidence="5">The sequence shown here is derived from an EMBL/GenBank/DDBJ whole genome shotgun (WGS) entry which is preliminary data.</text>
</comment>
<accession>A0ABW7Q2C9</accession>
<dbReference type="PANTHER" id="PTHR43630:SF1">
    <property type="entry name" value="POLY-BETA-1,6-N-ACETYL-D-GLUCOSAMINE SYNTHASE"/>
    <property type="match status" value="1"/>
</dbReference>
<feature type="transmembrane region" description="Helical" evidence="4">
    <location>
        <begin position="422"/>
        <end position="439"/>
    </location>
</feature>
<evidence type="ECO:0000256" key="2">
    <source>
        <dbReference type="ARBA" id="ARBA00022676"/>
    </source>
</evidence>
<dbReference type="InterPro" id="IPR029044">
    <property type="entry name" value="Nucleotide-diphossugar_trans"/>
</dbReference>
<organism evidence="5 6">
    <name type="scientific">Microbacterium alkaliflavum</name>
    <dbReference type="NCBI Taxonomy" id="3248839"/>
    <lineage>
        <taxon>Bacteria</taxon>
        <taxon>Bacillati</taxon>
        <taxon>Actinomycetota</taxon>
        <taxon>Actinomycetes</taxon>
        <taxon>Micrococcales</taxon>
        <taxon>Microbacteriaceae</taxon>
        <taxon>Microbacterium</taxon>
    </lineage>
</organism>